<dbReference type="Gramene" id="TraesPARA_EIv1.0_1957850.1">
    <property type="protein sequence ID" value="TraesPARA_EIv1.0_1957850.1.CDS"/>
    <property type="gene ID" value="TraesPARA_EIv1.0_1957850"/>
</dbReference>
<dbReference type="PROSITE" id="PS50011">
    <property type="entry name" value="PROTEIN_KINASE_DOM"/>
    <property type="match status" value="1"/>
</dbReference>
<keyword evidence="6" id="KW-0723">Serine/threonine-protein kinase</keyword>
<dbReference type="GeneID" id="123130828"/>
<reference evidence="8" key="1">
    <citation type="submission" date="2018-08" db="EMBL/GenBank/DDBJ databases">
        <authorList>
            <person name="Rossello M."/>
        </authorList>
    </citation>
    <scope>NUCLEOTIDE SEQUENCE [LARGE SCALE GENOMIC DNA]</scope>
    <source>
        <strain evidence="8">cv. Chinese Spring</strain>
    </source>
</reference>
<dbReference type="Gene3D" id="3.30.200.20">
    <property type="entry name" value="Phosphorylase Kinase, domain 1"/>
    <property type="match status" value="1"/>
</dbReference>
<feature type="domain" description="Protein kinase" evidence="7">
    <location>
        <begin position="31"/>
        <end position="273"/>
    </location>
</feature>
<dbReference type="InterPro" id="IPR011009">
    <property type="entry name" value="Kinase-like_dom_sf"/>
</dbReference>
<organism evidence="8">
    <name type="scientific">Triticum aestivum</name>
    <name type="common">Wheat</name>
    <dbReference type="NCBI Taxonomy" id="4565"/>
    <lineage>
        <taxon>Eukaryota</taxon>
        <taxon>Viridiplantae</taxon>
        <taxon>Streptophyta</taxon>
        <taxon>Embryophyta</taxon>
        <taxon>Tracheophyta</taxon>
        <taxon>Spermatophyta</taxon>
        <taxon>Magnoliopsida</taxon>
        <taxon>Liliopsida</taxon>
        <taxon>Poales</taxon>
        <taxon>Poaceae</taxon>
        <taxon>BOP clade</taxon>
        <taxon>Pooideae</taxon>
        <taxon>Triticodae</taxon>
        <taxon>Triticeae</taxon>
        <taxon>Triticinae</taxon>
        <taxon>Triticum</taxon>
    </lineage>
</organism>
<name>A0A3B6NTL3_WHEAT</name>
<keyword evidence="3" id="KW-0418">Kinase</keyword>
<dbReference type="GO" id="GO:0004674">
    <property type="term" value="F:protein serine/threonine kinase activity"/>
    <property type="evidence" value="ECO:0007669"/>
    <property type="project" value="UniProtKB-KW"/>
</dbReference>
<dbReference type="Gramene" id="TraesPARA_EIv1.0_1957850.5">
    <property type="protein sequence ID" value="TraesPARA_EIv1.0_1957850.5.CDS"/>
    <property type="gene ID" value="TraesPARA_EIv1.0_1957850"/>
</dbReference>
<dbReference type="Gramene" id="TraesLAC6A03G03321250.2">
    <property type="protein sequence ID" value="TraesLAC6A03G03321250.2"/>
    <property type="gene ID" value="TraesLAC6A03G03321250"/>
</dbReference>
<dbReference type="Gramene" id="TraesKAR6A01G0304080.1">
    <property type="protein sequence ID" value="cds.TraesKAR6A01G0304080.1"/>
    <property type="gene ID" value="TraesKAR6A01G0304080"/>
</dbReference>
<sequence>MEQNVLEQILEGSMEPTHIPLVTLWKITDGFSPDRIIGEGGFATVYKGVVGNWSVAVKKIRSVKTIDDKLFRREVGSLLEVNHPNVVRFLGLCSDTVETPMKNPDGRGYIYAEERERLMCFEYITNGSLDTKITDELRGFEWDKRYKIIRGSCAGLHYLHMEKHILHMDLKPANILLNDGLVPKITDFGLSRPIDCSQTMAEMHFSLGYCAPEILFGGRMSPKSDMYSLGVTIVELVTGHKGTPNKDNVRVFYLVTEKHFFKNHVSVACCGSY</sequence>
<keyword evidence="4 5" id="KW-0067">ATP-binding</keyword>
<dbReference type="Pfam" id="PF00069">
    <property type="entry name" value="Pkinase"/>
    <property type="match status" value="1"/>
</dbReference>
<evidence type="ECO:0000313" key="8">
    <source>
        <dbReference type="EnsemblPlants" id="TraesCS6A02G269800.1"/>
    </source>
</evidence>
<evidence type="ECO:0000256" key="4">
    <source>
        <dbReference type="ARBA" id="ARBA00022840"/>
    </source>
</evidence>
<dbReference type="Gramene" id="TraesPARA_EIv1.0_1957850.3">
    <property type="protein sequence ID" value="TraesPARA_EIv1.0_1957850.3.CDS"/>
    <property type="gene ID" value="TraesPARA_EIv1.0_1957850"/>
</dbReference>
<proteinExistence type="inferred from homology"/>
<dbReference type="RefSeq" id="XP_044406564.1">
    <property type="nucleotide sequence ID" value="XM_044550629.1"/>
</dbReference>
<dbReference type="PROSITE" id="PS00108">
    <property type="entry name" value="PROTEIN_KINASE_ST"/>
    <property type="match status" value="1"/>
</dbReference>
<dbReference type="GO" id="GO:0005524">
    <property type="term" value="F:ATP binding"/>
    <property type="evidence" value="ECO:0007669"/>
    <property type="project" value="UniProtKB-UniRule"/>
</dbReference>
<dbReference type="Gene3D" id="1.10.510.10">
    <property type="entry name" value="Transferase(Phosphotransferase) domain 1"/>
    <property type="match status" value="1"/>
</dbReference>
<evidence type="ECO:0000313" key="9">
    <source>
        <dbReference type="Proteomes" id="UP000019116"/>
    </source>
</evidence>
<dbReference type="EnsemblPlants" id="TraesCS6A02G269800.1">
    <property type="protein sequence ID" value="TraesCS6A02G269800.1"/>
    <property type="gene ID" value="TraesCS6A02G269800"/>
</dbReference>
<reference evidence="8" key="2">
    <citation type="submission" date="2018-10" db="UniProtKB">
        <authorList>
            <consortium name="EnsemblPlants"/>
        </authorList>
    </citation>
    <scope>IDENTIFICATION</scope>
</reference>
<evidence type="ECO:0000256" key="6">
    <source>
        <dbReference type="RuleBase" id="RU000304"/>
    </source>
</evidence>
<dbReference type="PANTHER" id="PTHR45707">
    <property type="entry name" value="C2 CALCIUM/LIPID-BINDING PLANT PHOSPHORIBOSYLTRANSFERASE FAMILY PROTEIN"/>
    <property type="match status" value="1"/>
</dbReference>
<dbReference type="InterPro" id="IPR017441">
    <property type="entry name" value="Protein_kinase_ATP_BS"/>
</dbReference>
<dbReference type="SMR" id="A0A3B6NTL3"/>
<dbReference type="Gramene" id="TraesPARA_EIv1.0_1957850.2">
    <property type="protein sequence ID" value="TraesPARA_EIv1.0_1957850.2.CDS"/>
    <property type="gene ID" value="TraesPARA_EIv1.0_1957850"/>
</dbReference>
<accession>A0A3B6NTL3</accession>
<evidence type="ECO:0000256" key="5">
    <source>
        <dbReference type="PROSITE-ProRule" id="PRU10141"/>
    </source>
</evidence>
<dbReference type="Gramene" id="TraesCS6A02G269800.1">
    <property type="protein sequence ID" value="TraesCS6A02G269800.1"/>
    <property type="gene ID" value="TraesCS6A02G269800"/>
</dbReference>
<dbReference type="AlphaFoldDB" id="A0A3B6NTL3"/>
<protein>
    <recommendedName>
        <fullName evidence="7">Protein kinase domain-containing protein</fullName>
    </recommendedName>
</protein>
<dbReference type="Gramene" id="TraesLAC6A03G03321250.1">
    <property type="protein sequence ID" value="TraesLAC6A03G03321250.1"/>
    <property type="gene ID" value="TraesLAC6A03G03321250"/>
</dbReference>
<feature type="binding site" evidence="5">
    <location>
        <position position="59"/>
    </location>
    <ligand>
        <name>ATP</name>
        <dbReference type="ChEBI" id="CHEBI:30616"/>
    </ligand>
</feature>
<dbReference type="PROSITE" id="PS00107">
    <property type="entry name" value="PROTEIN_KINASE_ATP"/>
    <property type="match status" value="1"/>
</dbReference>
<dbReference type="Gramene" id="TraesCAD_scaffold_016034_01G000100.1">
    <property type="protein sequence ID" value="TraesCAD_scaffold_016034_01G000100.1"/>
    <property type="gene ID" value="TraesCAD_scaffold_016034_01G000100"/>
</dbReference>
<gene>
    <name evidence="8" type="primary">LOC123130828</name>
</gene>
<dbReference type="InterPro" id="IPR000719">
    <property type="entry name" value="Prot_kinase_dom"/>
</dbReference>
<dbReference type="OMA" id="SMEPTHI"/>
<keyword evidence="1" id="KW-0808">Transferase</keyword>
<dbReference type="SUPFAM" id="SSF56112">
    <property type="entry name" value="Protein kinase-like (PK-like)"/>
    <property type="match status" value="1"/>
</dbReference>
<dbReference type="Proteomes" id="UP000019116">
    <property type="component" value="Chromosome 6A"/>
</dbReference>
<keyword evidence="2 5" id="KW-0547">Nucleotide-binding</keyword>
<evidence type="ECO:0000256" key="1">
    <source>
        <dbReference type="ARBA" id="ARBA00022679"/>
    </source>
</evidence>
<evidence type="ECO:0000256" key="2">
    <source>
        <dbReference type="ARBA" id="ARBA00022741"/>
    </source>
</evidence>
<dbReference type="Gramene" id="TraesPARA_EIv1.0_1957850.4">
    <property type="protein sequence ID" value="TraesPARA_EIv1.0_1957850.4.CDS"/>
    <property type="gene ID" value="TraesPARA_EIv1.0_1957850"/>
</dbReference>
<dbReference type="InterPro" id="IPR008271">
    <property type="entry name" value="Ser/Thr_kinase_AS"/>
</dbReference>
<dbReference type="Gramene" id="TraesCS6A03G0721900.1">
    <property type="protein sequence ID" value="TraesCS6A03G0721900.1.CDS"/>
    <property type="gene ID" value="TraesCS6A03G0721900"/>
</dbReference>
<dbReference type="PANTHER" id="PTHR45707:SF79">
    <property type="entry name" value="PROTEIN KINASE DOMAIN-CONTAINING PROTEIN"/>
    <property type="match status" value="1"/>
</dbReference>
<dbReference type="OrthoDB" id="658521at2759"/>
<comment type="similarity">
    <text evidence="6">Belongs to the protein kinase superfamily.</text>
</comment>
<keyword evidence="9" id="KW-1185">Reference proteome</keyword>
<evidence type="ECO:0000259" key="7">
    <source>
        <dbReference type="PROSITE" id="PS50011"/>
    </source>
</evidence>
<evidence type="ECO:0000256" key="3">
    <source>
        <dbReference type="ARBA" id="ARBA00022777"/>
    </source>
</evidence>
<dbReference type="STRING" id="4565.A0A3B6NTL3"/>
<dbReference type="SMART" id="SM00220">
    <property type="entry name" value="S_TKc"/>
    <property type="match status" value="1"/>
</dbReference>